<evidence type="ECO:0000256" key="7">
    <source>
        <dbReference type="ARBA" id="ARBA00023010"/>
    </source>
</evidence>
<dbReference type="PRINTS" id="PR01506">
    <property type="entry name" value="TATBPROTEIN"/>
</dbReference>
<keyword evidence="7 9" id="KW-0811">Translocation</keyword>
<evidence type="ECO:0000256" key="5">
    <source>
        <dbReference type="ARBA" id="ARBA00022927"/>
    </source>
</evidence>
<evidence type="ECO:0000256" key="11">
    <source>
        <dbReference type="SAM" id="Phobius"/>
    </source>
</evidence>
<feature type="region of interest" description="Disordered" evidence="10">
    <location>
        <begin position="100"/>
        <end position="122"/>
    </location>
</feature>
<keyword evidence="5 9" id="KW-0653">Protein transport</keyword>
<keyword evidence="13" id="KW-1185">Reference proteome</keyword>
<dbReference type="PANTHER" id="PTHR33162:SF1">
    <property type="entry name" value="SEC-INDEPENDENT PROTEIN TRANSLOCASE PROTEIN TATA, CHLOROPLASTIC"/>
    <property type="match status" value="1"/>
</dbReference>
<evidence type="ECO:0000256" key="3">
    <source>
        <dbReference type="ARBA" id="ARBA00022475"/>
    </source>
</evidence>
<dbReference type="PANTHER" id="PTHR33162">
    <property type="entry name" value="SEC-INDEPENDENT PROTEIN TRANSLOCASE PROTEIN TATA, CHLOROPLASTIC"/>
    <property type="match status" value="1"/>
</dbReference>
<organism evidence="12 13">
    <name type="scientific">Bradyrhizobium sediminis</name>
    <dbReference type="NCBI Taxonomy" id="2840469"/>
    <lineage>
        <taxon>Bacteria</taxon>
        <taxon>Pseudomonadati</taxon>
        <taxon>Pseudomonadota</taxon>
        <taxon>Alphaproteobacteria</taxon>
        <taxon>Hyphomicrobiales</taxon>
        <taxon>Nitrobacteraceae</taxon>
        <taxon>Bradyrhizobium</taxon>
    </lineage>
</organism>
<reference evidence="12 13" key="1">
    <citation type="submission" date="2021-06" db="EMBL/GenBank/DDBJ databases">
        <title>Bradyrhizobium sp. S2-11-4 Genome sequencing.</title>
        <authorList>
            <person name="Jin L."/>
        </authorList>
    </citation>
    <scope>NUCLEOTIDE SEQUENCE [LARGE SCALE GENOMIC DNA]</scope>
    <source>
        <strain evidence="12 13">S2-11-4</strain>
    </source>
</reference>
<keyword evidence="8 9" id="KW-0472">Membrane</keyword>
<accession>A0A975RUX1</accession>
<dbReference type="NCBIfam" id="TIGR01410">
    <property type="entry name" value="tatB"/>
    <property type="match status" value="1"/>
</dbReference>
<evidence type="ECO:0000313" key="12">
    <source>
        <dbReference type="EMBL" id="QWG21120.1"/>
    </source>
</evidence>
<dbReference type="Pfam" id="PF02416">
    <property type="entry name" value="TatA_B_E"/>
    <property type="match status" value="1"/>
</dbReference>
<dbReference type="RefSeq" id="WP_215601845.1">
    <property type="nucleotide sequence ID" value="NZ_CP076136.1"/>
</dbReference>
<dbReference type="InterPro" id="IPR003369">
    <property type="entry name" value="TatA/B/E"/>
</dbReference>
<name>A0A975RUX1_9BRAD</name>
<keyword evidence="6 9" id="KW-1133">Transmembrane helix</keyword>
<comment type="subcellular location">
    <subcellularLocation>
        <location evidence="9">Cell membrane</location>
        <topology evidence="9">Single-pass membrane protein</topology>
    </subcellularLocation>
    <subcellularLocation>
        <location evidence="1">Membrane</location>
        <topology evidence="1">Single-pass membrane protein</topology>
    </subcellularLocation>
</comment>
<dbReference type="Gene3D" id="1.20.5.3310">
    <property type="match status" value="1"/>
</dbReference>
<evidence type="ECO:0000256" key="4">
    <source>
        <dbReference type="ARBA" id="ARBA00022692"/>
    </source>
</evidence>
<keyword evidence="3 9" id="KW-1003">Cell membrane</keyword>
<dbReference type="InterPro" id="IPR018448">
    <property type="entry name" value="TatB"/>
</dbReference>
<dbReference type="GO" id="GO:0043953">
    <property type="term" value="P:protein transport by the Tat complex"/>
    <property type="evidence" value="ECO:0007669"/>
    <property type="project" value="UniProtKB-UniRule"/>
</dbReference>
<evidence type="ECO:0000313" key="13">
    <source>
        <dbReference type="Proteomes" id="UP000676951"/>
    </source>
</evidence>
<protein>
    <recommendedName>
        <fullName evidence="9">Sec-independent protein translocase protein TatB</fullName>
    </recommendedName>
</protein>
<evidence type="ECO:0000256" key="8">
    <source>
        <dbReference type="ARBA" id="ARBA00023136"/>
    </source>
</evidence>
<sequence length="165" mass="17680">MFDIGWSELVVIGIVALIAIGPKELPGVLRMVGQWMGKARKMASEFQGQFQEAMREAEMADLKKSFDEVKDAATGFTTDNVMTSLQKDVGDALKIDDIDKPAAIEPPATSDADVPGPPTPQSFVEAEAHTAAAEPLVITREASPEPERLGIMPEDADVLKDAKAS</sequence>
<dbReference type="GO" id="GO:0033281">
    <property type="term" value="C:TAT protein transport complex"/>
    <property type="evidence" value="ECO:0007669"/>
    <property type="project" value="UniProtKB-UniRule"/>
</dbReference>
<evidence type="ECO:0000256" key="10">
    <source>
        <dbReference type="SAM" id="MobiDB-lite"/>
    </source>
</evidence>
<keyword evidence="2 9" id="KW-0813">Transport</keyword>
<proteinExistence type="inferred from homology"/>
<dbReference type="HAMAP" id="MF_00237">
    <property type="entry name" value="TatB"/>
    <property type="match status" value="1"/>
</dbReference>
<dbReference type="EMBL" id="CP076136">
    <property type="protein sequence ID" value="QWG21120.1"/>
    <property type="molecule type" value="Genomic_DNA"/>
</dbReference>
<comment type="function">
    <text evidence="9">Part of the twin-arginine translocation (Tat) system that transports large folded proteins containing a characteristic twin-arginine motif in their signal peptide across membranes. Together with TatC, TatB is part of a receptor directly interacting with Tat signal peptides. TatB may form an oligomeric binding site that transiently accommodates folded Tat precursor proteins before their translocation.</text>
</comment>
<evidence type="ECO:0000256" key="2">
    <source>
        <dbReference type="ARBA" id="ARBA00022448"/>
    </source>
</evidence>
<keyword evidence="4 9" id="KW-0812">Transmembrane</keyword>
<comment type="subunit">
    <text evidence="9">The Tat system comprises two distinct complexes: a TatABC complex, containing multiple copies of TatA, TatB and TatC subunits, and a separate TatA complex, containing only TatA subunits. Substrates initially bind to the TatABC complex, which probably triggers association of the separate TatA complex to form the active translocon.</text>
</comment>
<dbReference type="Proteomes" id="UP000676951">
    <property type="component" value="Chromosome"/>
</dbReference>
<dbReference type="AlphaFoldDB" id="A0A975RUX1"/>
<evidence type="ECO:0000256" key="9">
    <source>
        <dbReference type="HAMAP-Rule" id="MF_00237"/>
    </source>
</evidence>
<evidence type="ECO:0000256" key="6">
    <source>
        <dbReference type="ARBA" id="ARBA00022989"/>
    </source>
</evidence>
<feature type="transmembrane region" description="Helical" evidence="11">
    <location>
        <begin position="6"/>
        <end position="22"/>
    </location>
</feature>
<comment type="similarity">
    <text evidence="9">Belongs to the TatB family.</text>
</comment>
<dbReference type="GO" id="GO:0008320">
    <property type="term" value="F:protein transmembrane transporter activity"/>
    <property type="evidence" value="ECO:0007669"/>
    <property type="project" value="UniProtKB-UniRule"/>
</dbReference>
<evidence type="ECO:0000256" key="1">
    <source>
        <dbReference type="ARBA" id="ARBA00004167"/>
    </source>
</evidence>
<gene>
    <name evidence="9 12" type="primary">tatB</name>
    <name evidence="12" type="ORF">KMZ93_13745</name>
</gene>